<organism evidence="1 2">
    <name type="scientific">Streptomyces cremeus</name>
    <dbReference type="NCBI Taxonomy" id="66881"/>
    <lineage>
        <taxon>Bacteria</taxon>
        <taxon>Bacillati</taxon>
        <taxon>Actinomycetota</taxon>
        <taxon>Actinomycetes</taxon>
        <taxon>Kitasatosporales</taxon>
        <taxon>Streptomycetaceae</taxon>
        <taxon>Streptomyces</taxon>
    </lineage>
</organism>
<name>A0ABV5PDV2_STRCM</name>
<dbReference type="Proteomes" id="UP001589718">
    <property type="component" value="Unassembled WGS sequence"/>
</dbReference>
<dbReference type="RefSeq" id="WP_345227169.1">
    <property type="nucleotide sequence ID" value="NZ_BAAAXE010000014.1"/>
</dbReference>
<protein>
    <submittedName>
        <fullName evidence="1">Uncharacterized protein</fullName>
    </submittedName>
</protein>
<reference evidence="1 2" key="1">
    <citation type="submission" date="2024-09" db="EMBL/GenBank/DDBJ databases">
        <authorList>
            <person name="Sun Q."/>
            <person name="Mori K."/>
        </authorList>
    </citation>
    <scope>NUCLEOTIDE SEQUENCE [LARGE SCALE GENOMIC DNA]</scope>
    <source>
        <strain evidence="1 2">JCM 4362</strain>
    </source>
</reference>
<evidence type="ECO:0000313" key="1">
    <source>
        <dbReference type="EMBL" id="MFB9521389.1"/>
    </source>
</evidence>
<accession>A0ABV5PDV2</accession>
<proteinExistence type="predicted"/>
<comment type="caution">
    <text evidence="1">The sequence shown here is derived from an EMBL/GenBank/DDBJ whole genome shotgun (WGS) entry which is preliminary data.</text>
</comment>
<dbReference type="EMBL" id="JBHMCR010000008">
    <property type="protein sequence ID" value="MFB9521389.1"/>
    <property type="molecule type" value="Genomic_DNA"/>
</dbReference>
<sequence>MGYMYENEDGEKYELDAPLSFSDDILQLKGGWDGRSGYVVYELTAAYGEPEQKTVALGTAKGKADDDDLKVEYRDRDGYAQARVRTNDLGHLVLDYDCSFLGKSSRGDDVRIDAD</sequence>
<gene>
    <name evidence="1" type="ORF">ACFFTU_15705</name>
</gene>
<evidence type="ECO:0000313" key="2">
    <source>
        <dbReference type="Proteomes" id="UP001589718"/>
    </source>
</evidence>
<keyword evidence="2" id="KW-1185">Reference proteome</keyword>